<dbReference type="GO" id="GO:0043190">
    <property type="term" value="C:ATP-binding cassette (ABC) transporter complex"/>
    <property type="evidence" value="ECO:0007669"/>
    <property type="project" value="TreeGrafter"/>
</dbReference>
<dbReference type="GO" id="GO:0016887">
    <property type="term" value="F:ATP hydrolysis activity"/>
    <property type="evidence" value="ECO:0007669"/>
    <property type="project" value="InterPro"/>
</dbReference>
<dbReference type="InterPro" id="IPR003439">
    <property type="entry name" value="ABC_transporter-like_ATP-bd"/>
</dbReference>
<comment type="caution">
    <text evidence="12">The sequence shown here is derived from an EMBL/GenBank/DDBJ whole genome shotgun (WGS) entry which is preliminary data.</text>
</comment>
<keyword evidence="9" id="KW-0472">Membrane</keyword>
<dbReference type="SUPFAM" id="SSF52540">
    <property type="entry name" value="P-loop containing nucleoside triphosphate hydrolases"/>
    <property type="match status" value="2"/>
</dbReference>
<dbReference type="PANTHER" id="PTHR43553:SF23">
    <property type="entry name" value="ABC TRANSPORTER ATP-BINDING COMPONENT"/>
    <property type="match status" value="1"/>
</dbReference>
<sequence>MIEIKGLSFNYENEQKALNDINLTVNKGEVICLTGASGCGKTTLTRILNGAIPHFFKGNIEGEIIINNKDMKDQSIYDISKESGSVFQNPRSQFFCLNTTSELAFEPENYGVNPMQIKSDIRYSAYQFNLEHLLDRGIFSLSGGEKQLIACTAIQVSGHALIILDEPSSNLDFKTITRLKSMIELWKSTGKTIVIAEHRLHYLIDVVDRFIVMEQGAIKKRYDNYTFNTLSLETLTSLGLRHTHLTHMKPKRVKSKSNTYLNLHNFYFRYKAKQPLALNIDKLNLPKGEVTALIGYNGSGKSTFARCLTGLERKFKGKVNNEKSVLTRNQRLNNVYMVFQDVNNQLFAENVEEELRLSNDQLSDEAIKSCLTRYGIASHIERHPLALSGGEKQRLAIASAVETQRDVLIFDEPSSGLDGKRMREMSGIINDLAQQGHTIIVITHDYELLLSCADEVLQLEAGSVVSQYRLDEYNLEKLQTFFEIEKPSDE</sequence>
<evidence type="ECO:0000256" key="1">
    <source>
        <dbReference type="ARBA" id="ARBA00004202"/>
    </source>
</evidence>
<reference evidence="12 13" key="1">
    <citation type="journal article" date="2016" name="Front. Microbiol.">
        <title>Comprehensive Phylogenetic Analysis of Bovine Non-aureus Staphylococci Species Based on Whole-Genome Sequencing.</title>
        <authorList>
            <person name="Naushad S."/>
            <person name="Barkema H.W."/>
            <person name="Luby C."/>
            <person name="Condas L.A."/>
            <person name="Nobrega D.B."/>
            <person name="Carson D.A."/>
            <person name="De Buck J."/>
        </authorList>
    </citation>
    <scope>NUCLEOTIDE SEQUENCE [LARGE SCALE GENOMIC DNA]</scope>
    <source>
        <strain evidence="12 13">SNUC 1231</strain>
    </source>
</reference>
<accession>A0A9Q6MVU6</accession>
<evidence type="ECO:0000256" key="6">
    <source>
        <dbReference type="ARBA" id="ARBA00022741"/>
    </source>
</evidence>
<dbReference type="InterPro" id="IPR015856">
    <property type="entry name" value="ABC_transpr_CbiO/EcfA_su"/>
</dbReference>
<protein>
    <submittedName>
        <fullName evidence="12">ABC transporter</fullName>
    </submittedName>
</protein>
<comment type="similarity">
    <text evidence="2">Belongs to the ABC transporter superfamily.</text>
</comment>
<evidence type="ECO:0000259" key="11">
    <source>
        <dbReference type="PROSITE" id="PS50893"/>
    </source>
</evidence>
<dbReference type="EMBL" id="PZFQ01000002">
    <property type="protein sequence ID" value="PTI77533.1"/>
    <property type="molecule type" value="Genomic_DNA"/>
</dbReference>
<evidence type="ECO:0000313" key="13">
    <source>
        <dbReference type="Proteomes" id="UP000241960"/>
    </source>
</evidence>
<dbReference type="PANTHER" id="PTHR43553">
    <property type="entry name" value="HEAVY METAL TRANSPORTER"/>
    <property type="match status" value="1"/>
</dbReference>
<dbReference type="Proteomes" id="UP000241960">
    <property type="component" value="Unassembled WGS sequence"/>
</dbReference>
<dbReference type="GO" id="GO:0005524">
    <property type="term" value="F:ATP binding"/>
    <property type="evidence" value="ECO:0007669"/>
    <property type="project" value="UniProtKB-KW"/>
</dbReference>
<dbReference type="Pfam" id="PF00005">
    <property type="entry name" value="ABC_tran"/>
    <property type="match status" value="2"/>
</dbReference>
<dbReference type="CDD" id="cd03225">
    <property type="entry name" value="ABC_cobalt_CbiO_domain1"/>
    <property type="match status" value="1"/>
</dbReference>
<comment type="function">
    <text evidence="10">Probably part of an ABC transporter complex. Responsible for energy coupling to the transport system.</text>
</comment>
<keyword evidence="3" id="KW-0813">Transport</keyword>
<name>A0A9Q6MVU6_9STAP</name>
<dbReference type="InterPro" id="IPR003593">
    <property type="entry name" value="AAA+_ATPase"/>
</dbReference>
<keyword evidence="8" id="KW-1278">Translocase</keyword>
<evidence type="ECO:0000256" key="3">
    <source>
        <dbReference type="ARBA" id="ARBA00022448"/>
    </source>
</evidence>
<dbReference type="PROSITE" id="PS50893">
    <property type="entry name" value="ABC_TRANSPORTER_2"/>
    <property type="match status" value="2"/>
</dbReference>
<feature type="domain" description="ABC transporter" evidence="11">
    <location>
        <begin position="261"/>
        <end position="486"/>
    </location>
</feature>
<dbReference type="AlphaFoldDB" id="A0A9Q6MVU6"/>
<proteinExistence type="inferred from homology"/>
<organism evidence="12 13">
    <name type="scientific">Staphylococcus succinus</name>
    <dbReference type="NCBI Taxonomy" id="61015"/>
    <lineage>
        <taxon>Bacteria</taxon>
        <taxon>Bacillati</taxon>
        <taxon>Bacillota</taxon>
        <taxon>Bacilli</taxon>
        <taxon>Bacillales</taxon>
        <taxon>Staphylococcaceae</taxon>
        <taxon>Staphylococcus</taxon>
    </lineage>
</organism>
<dbReference type="InterPro" id="IPR017871">
    <property type="entry name" value="ABC_transporter-like_CS"/>
</dbReference>
<evidence type="ECO:0000256" key="4">
    <source>
        <dbReference type="ARBA" id="ARBA00022475"/>
    </source>
</evidence>
<dbReference type="SMART" id="SM00382">
    <property type="entry name" value="AAA"/>
    <property type="match status" value="2"/>
</dbReference>
<dbReference type="RefSeq" id="WP_107544743.1">
    <property type="nucleotide sequence ID" value="NZ_PZFQ01000002.1"/>
</dbReference>
<evidence type="ECO:0000256" key="5">
    <source>
        <dbReference type="ARBA" id="ARBA00022737"/>
    </source>
</evidence>
<comment type="subcellular location">
    <subcellularLocation>
        <location evidence="1">Cell membrane</location>
        <topology evidence="1">Peripheral membrane protein</topology>
    </subcellularLocation>
</comment>
<keyword evidence="7" id="KW-0067">ATP-binding</keyword>
<evidence type="ECO:0000256" key="2">
    <source>
        <dbReference type="ARBA" id="ARBA00005417"/>
    </source>
</evidence>
<evidence type="ECO:0000256" key="8">
    <source>
        <dbReference type="ARBA" id="ARBA00022967"/>
    </source>
</evidence>
<evidence type="ECO:0000256" key="7">
    <source>
        <dbReference type="ARBA" id="ARBA00022840"/>
    </source>
</evidence>
<gene>
    <name evidence="12" type="ORF">BU058_00915</name>
</gene>
<keyword evidence="6" id="KW-0547">Nucleotide-binding</keyword>
<feature type="domain" description="ABC transporter" evidence="11">
    <location>
        <begin position="2"/>
        <end position="240"/>
    </location>
</feature>
<dbReference type="Gene3D" id="3.40.50.300">
    <property type="entry name" value="P-loop containing nucleotide triphosphate hydrolases"/>
    <property type="match status" value="2"/>
</dbReference>
<evidence type="ECO:0000256" key="9">
    <source>
        <dbReference type="ARBA" id="ARBA00023136"/>
    </source>
</evidence>
<evidence type="ECO:0000256" key="10">
    <source>
        <dbReference type="ARBA" id="ARBA00025157"/>
    </source>
</evidence>
<dbReference type="InterPro" id="IPR050095">
    <property type="entry name" value="ECF_ABC_transporter_ATP-bd"/>
</dbReference>
<evidence type="ECO:0000313" key="12">
    <source>
        <dbReference type="EMBL" id="PTI77533.1"/>
    </source>
</evidence>
<dbReference type="GO" id="GO:0042626">
    <property type="term" value="F:ATPase-coupled transmembrane transporter activity"/>
    <property type="evidence" value="ECO:0007669"/>
    <property type="project" value="TreeGrafter"/>
</dbReference>
<keyword evidence="5" id="KW-0677">Repeat</keyword>
<keyword evidence="4" id="KW-1003">Cell membrane</keyword>
<dbReference type="InterPro" id="IPR027417">
    <property type="entry name" value="P-loop_NTPase"/>
</dbReference>
<dbReference type="PROSITE" id="PS00211">
    <property type="entry name" value="ABC_TRANSPORTER_1"/>
    <property type="match status" value="1"/>
</dbReference>